<evidence type="ECO:0000313" key="3">
    <source>
        <dbReference type="Proteomes" id="UP001230268"/>
    </source>
</evidence>
<feature type="region of interest" description="Disordered" evidence="1">
    <location>
        <begin position="25"/>
        <end position="80"/>
    </location>
</feature>
<keyword evidence="3" id="KW-1185">Reference proteome</keyword>
<feature type="compositionally biased region" description="Basic and acidic residues" evidence="1">
    <location>
        <begin position="35"/>
        <end position="66"/>
    </location>
</feature>
<accession>A0AAD8PGA3</accession>
<comment type="caution">
    <text evidence="2">The sequence shown here is derived from an EMBL/GenBank/DDBJ whole genome shotgun (WGS) entry which is preliminary data.</text>
</comment>
<dbReference type="AlphaFoldDB" id="A0AAD8PGA3"/>
<organism evidence="2 3">
    <name type="scientific">Babesia gibsoni</name>
    <dbReference type="NCBI Taxonomy" id="33632"/>
    <lineage>
        <taxon>Eukaryota</taxon>
        <taxon>Sar</taxon>
        <taxon>Alveolata</taxon>
        <taxon>Apicomplexa</taxon>
        <taxon>Aconoidasida</taxon>
        <taxon>Piroplasmida</taxon>
        <taxon>Babesiidae</taxon>
        <taxon>Babesia</taxon>
    </lineage>
</organism>
<feature type="region of interest" description="Disordered" evidence="1">
    <location>
        <begin position="93"/>
        <end position="134"/>
    </location>
</feature>
<proteinExistence type="predicted"/>
<name>A0AAD8PGA3_BABGI</name>
<gene>
    <name evidence="2" type="ORF">BgAZ_105730</name>
</gene>
<dbReference type="EMBL" id="JAVEPI010000001">
    <property type="protein sequence ID" value="KAK1444667.1"/>
    <property type="molecule type" value="Genomic_DNA"/>
</dbReference>
<sequence>MPMLPARPDSSVLQQAALATKALMPTIGTDDVDDEKVNDSIDGHGDAKEKVAKGEGTVHKSEDKSKPSGSPIDTDDKEEGHWLDYVIGGASVKQKRRGGDALPGQMRPTIDLSKPGLVKKSKNTRSESVNDNIGDAGRIWRRRIQQRRMQEDSTGAYAFSKG</sequence>
<evidence type="ECO:0000313" key="2">
    <source>
        <dbReference type="EMBL" id="KAK1444667.1"/>
    </source>
</evidence>
<dbReference type="Proteomes" id="UP001230268">
    <property type="component" value="Unassembled WGS sequence"/>
</dbReference>
<evidence type="ECO:0000256" key="1">
    <source>
        <dbReference type="SAM" id="MobiDB-lite"/>
    </source>
</evidence>
<reference evidence="2" key="1">
    <citation type="submission" date="2023-08" db="EMBL/GenBank/DDBJ databases">
        <title>Draft sequence of the Babesia gibsoni genome.</title>
        <authorList>
            <person name="Yamagishi J.Y."/>
            <person name="Xuan X.X."/>
        </authorList>
    </citation>
    <scope>NUCLEOTIDE SEQUENCE</scope>
    <source>
        <strain evidence="2">Azabu</strain>
    </source>
</reference>
<protein>
    <submittedName>
        <fullName evidence="2">Uncharacterized protein</fullName>
    </submittedName>
</protein>